<evidence type="ECO:0000313" key="2">
    <source>
        <dbReference type="Proteomes" id="UP001601288"/>
    </source>
</evidence>
<proteinExistence type="predicted"/>
<name>A0ABW6LNE7_9ACTN</name>
<reference evidence="1 2" key="1">
    <citation type="submission" date="2024-10" db="EMBL/GenBank/DDBJ databases">
        <title>The Natural Products Discovery Center: Release of the First 8490 Sequenced Strains for Exploring Actinobacteria Biosynthetic Diversity.</title>
        <authorList>
            <person name="Kalkreuter E."/>
            <person name="Kautsar S.A."/>
            <person name="Yang D."/>
            <person name="Bader C.D."/>
            <person name="Teijaro C.N."/>
            <person name="Fluegel L."/>
            <person name="Davis C.M."/>
            <person name="Simpson J.R."/>
            <person name="Lauterbach L."/>
            <person name="Steele A.D."/>
            <person name="Gui C."/>
            <person name="Meng S."/>
            <person name="Li G."/>
            <person name="Viehrig K."/>
            <person name="Ye F."/>
            <person name="Su P."/>
            <person name="Kiefer A.F."/>
            <person name="Nichols A."/>
            <person name="Cepeda A.J."/>
            <person name="Yan W."/>
            <person name="Fan B."/>
            <person name="Jiang Y."/>
            <person name="Adhikari A."/>
            <person name="Zheng C.-J."/>
            <person name="Schuster L."/>
            <person name="Cowan T.M."/>
            <person name="Smanski M.J."/>
            <person name="Chevrette M.G."/>
            <person name="De Carvalho L.P.S."/>
            <person name="Shen B."/>
        </authorList>
    </citation>
    <scope>NUCLEOTIDE SEQUENCE [LARGE SCALE GENOMIC DNA]</scope>
    <source>
        <strain evidence="1 2">NPDC007066</strain>
    </source>
</reference>
<evidence type="ECO:0000313" key="1">
    <source>
        <dbReference type="EMBL" id="MFE9229599.1"/>
    </source>
</evidence>
<dbReference type="RefSeq" id="WP_358286983.1">
    <property type="nucleotide sequence ID" value="NZ_JBEYGJ010000028.1"/>
</dbReference>
<sequence>MDRAPLGGGNDGTPPSLLALTVADGHFTEITAVVDPAELALMDLAAPV</sequence>
<accession>A0ABW6LNE7</accession>
<keyword evidence="2" id="KW-1185">Reference proteome</keyword>
<dbReference type="EMBL" id="JBIAFP010000026">
    <property type="protein sequence ID" value="MFE9229599.1"/>
    <property type="molecule type" value="Genomic_DNA"/>
</dbReference>
<comment type="caution">
    <text evidence="1">The sequence shown here is derived from an EMBL/GenBank/DDBJ whole genome shotgun (WGS) entry which is preliminary data.</text>
</comment>
<protein>
    <submittedName>
        <fullName evidence="1">Uncharacterized protein</fullName>
    </submittedName>
</protein>
<dbReference type="Proteomes" id="UP001601288">
    <property type="component" value="Unassembled WGS sequence"/>
</dbReference>
<organism evidence="1 2">
    <name type="scientific">Streptomyces massasporeus</name>
    <dbReference type="NCBI Taxonomy" id="67324"/>
    <lineage>
        <taxon>Bacteria</taxon>
        <taxon>Bacillati</taxon>
        <taxon>Actinomycetota</taxon>
        <taxon>Actinomycetes</taxon>
        <taxon>Kitasatosporales</taxon>
        <taxon>Streptomycetaceae</taxon>
        <taxon>Streptomyces</taxon>
    </lineage>
</organism>
<gene>
    <name evidence="1" type="ORF">ACFYM3_34405</name>
</gene>